<dbReference type="EMBL" id="VDEP01000038">
    <property type="protein sequence ID" value="KAA1135645.1"/>
    <property type="molecule type" value="Genomic_DNA"/>
</dbReference>
<dbReference type="Proteomes" id="UP000325313">
    <property type="component" value="Unassembled WGS sequence"/>
</dbReference>
<keyword evidence="4" id="KW-1185">Reference proteome</keyword>
<comment type="caution">
    <text evidence="3">The sequence shown here is derived from an EMBL/GenBank/DDBJ whole genome shotgun (WGS) entry which is preliminary data.</text>
</comment>
<evidence type="ECO:0000313" key="3">
    <source>
        <dbReference type="EMBL" id="KAA1135645.1"/>
    </source>
</evidence>
<evidence type="ECO:0000256" key="1">
    <source>
        <dbReference type="SAM" id="Phobius"/>
    </source>
</evidence>
<protein>
    <submittedName>
        <fullName evidence="3">Uncharacterized protein</fullName>
    </submittedName>
</protein>
<keyword evidence="1" id="KW-1133">Transmembrane helix</keyword>
<evidence type="ECO:0000313" key="4">
    <source>
        <dbReference type="Proteomes" id="UP000324748"/>
    </source>
</evidence>
<keyword evidence="1" id="KW-0812">Transmembrane</keyword>
<sequence length="153" mass="17535">MFLVDWCQRSCFIYAILIMTLLPSVQLLESRKHTLMRRRQGNEPPQKCDTDFSIINGLATCKNGNRDVYSCDYGDCPGKGHPIFQFFNCQSINADTDTLYGEAVTVYPYAYSTVVNYIKVHNAQGTEYGCPYKDNPQRLSESQFWMKEDTPEG</sequence>
<organism evidence="3 5">
    <name type="scientific">Puccinia graminis f. sp. tritici</name>
    <dbReference type="NCBI Taxonomy" id="56615"/>
    <lineage>
        <taxon>Eukaryota</taxon>
        <taxon>Fungi</taxon>
        <taxon>Dikarya</taxon>
        <taxon>Basidiomycota</taxon>
        <taxon>Pucciniomycotina</taxon>
        <taxon>Pucciniomycetes</taxon>
        <taxon>Pucciniales</taxon>
        <taxon>Pucciniaceae</taxon>
        <taxon>Puccinia</taxon>
    </lineage>
</organism>
<evidence type="ECO:0000313" key="2">
    <source>
        <dbReference type="EMBL" id="KAA1076308.1"/>
    </source>
</evidence>
<feature type="transmembrane region" description="Helical" evidence="1">
    <location>
        <begin position="12"/>
        <end position="29"/>
    </location>
</feature>
<reference evidence="4 5" key="1">
    <citation type="submission" date="2019-05" db="EMBL/GenBank/DDBJ databases">
        <title>Emergence of the Ug99 lineage of the wheat stem rust pathogen through somatic hybridization.</title>
        <authorList>
            <person name="Li F."/>
            <person name="Upadhyaya N.M."/>
            <person name="Sperschneider J."/>
            <person name="Matny O."/>
            <person name="Nguyen-Phuc H."/>
            <person name="Mago R."/>
            <person name="Raley C."/>
            <person name="Miller M.E."/>
            <person name="Silverstein K.A.T."/>
            <person name="Henningsen E."/>
            <person name="Hirsch C.D."/>
            <person name="Visser B."/>
            <person name="Pretorius Z.A."/>
            <person name="Steffenson B.J."/>
            <person name="Schwessinger B."/>
            <person name="Dodds P.N."/>
            <person name="Figueroa M."/>
        </authorList>
    </citation>
    <scope>NUCLEOTIDE SEQUENCE [LARGE SCALE GENOMIC DNA]</scope>
    <source>
        <strain evidence="2">21-0</strain>
        <strain evidence="3 5">Ug99</strain>
    </source>
</reference>
<name>A0A5B0SDL4_PUCGR</name>
<keyword evidence="1" id="KW-0472">Membrane</keyword>
<dbReference type="AlphaFoldDB" id="A0A5B0SDL4"/>
<evidence type="ECO:0000313" key="5">
    <source>
        <dbReference type="Proteomes" id="UP000325313"/>
    </source>
</evidence>
<dbReference type="Proteomes" id="UP000324748">
    <property type="component" value="Unassembled WGS sequence"/>
</dbReference>
<dbReference type="EMBL" id="VSWC01000145">
    <property type="protein sequence ID" value="KAA1076308.1"/>
    <property type="molecule type" value="Genomic_DNA"/>
</dbReference>
<gene>
    <name evidence="2" type="ORF">PGT21_002159</name>
    <name evidence="3" type="ORF">PGTUg99_028112</name>
</gene>
<accession>A0A5B0SDL4</accession>
<proteinExistence type="predicted"/>
<dbReference type="OrthoDB" id="10276469at2759"/>